<feature type="non-terminal residue" evidence="2">
    <location>
        <position position="84"/>
    </location>
</feature>
<protein>
    <submittedName>
        <fullName evidence="2">Uncharacterized protein</fullName>
    </submittedName>
</protein>
<sequence>MGYKEDEKRLTEDRVSKRTEKKMESAQANKKSISELSKAKVNLEAELQKKTLRLKELEENFEYLFQHSLYPIFLINLKGRFVEA</sequence>
<feature type="compositionally biased region" description="Basic and acidic residues" evidence="1">
    <location>
        <begin position="1"/>
        <end position="24"/>
    </location>
</feature>
<reference evidence="2" key="1">
    <citation type="journal article" date="2014" name="Front. Microbiol.">
        <title>High frequency of phylogenetically diverse reductive dehalogenase-homologous genes in deep subseafloor sedimentary metagenomes.</title>
        <authorList>
            <person name="Kawai M."/>
            <person name="Futagami T."/>
            <person name="Toyoda A."/>
            <person name="Takaki Y."/>
            <person name="Nishi S."/>
            <person name="Hori S."/>
            <person name="Arai W."/>
            <person name="Tsubouchi T."/>
            <person name="Morono Y."/>
            <person name="Uchiyama I."/>
            <person name="Ito T."/>
            <person name="Fujiyama A."/>
            <person name="Inagaki F."/>
            <person name="Takami H."/>
        </authorList>
    </citation>
    <scope>NUCLEOTIDE SEQUENCE</scope>
    <source>
        <strain evidence="2">Expedition CK06-06</strain>
    </source>
</reference>
<accession>X1HTF0</accession>
<feature type="region of interest" description="Disordered" evidence="1">
    <location>
        <begin position="1"/>
        <end position="31"/>
    </location>
</feature>
<evidence type="ECO:0000313" key="2">
    <source>
        <dbReference type="EMBL" id="GAH57099.1"/>
    </source>
</evidence>
<organism evidence="2">
    <name type="scientific">marine sediment metagenome</name>
    <dbReference type="NCBI Taxonomy" id="412755"/>
    <lineage>
        <taxon>unclassified sequences</taxon>
        <taxon>metagenomes</taxon>
        <taxon>ecological metagenomes</taxon>
    </lineage>
</organism>
<proteinExistence type="predicted"/>
<evidence type="ECO:0000256" key="1">
    <source>
        <dbReference type="SAM" id="MobiDB-lite"/>
    </source>
</evidence>
<comment type="caution">
    <text evidence="2">The sequence shown here is derived from an EMBL/GenBank/DDBJ whole genome shotgun (WGS) entry which is preliminary data.</text>
</comment>
<dbReference type="EMBL" id="BARU01021133">
    <property type="protein sequence ID" value="GAH57099.1"/>
    <property type="molecule type" value="Genomic_DNA"/>
</dbReference>
<dbReference type="AlphaFoldDB" id="X1HTF0"/>
<gene>
    <name evidence="2" type="ORF">S03H2_34612</name>
</gene>
<name>X1HTF0_9ZZZZ</name>